<dbReference type="Pfam" id="PF13649">
    <property type="entry name" value="Methyltransf_25"/>
    <property type="match status" value="1"/>
</dbReference>
<dbReference type="PANTHER" id="PTHR43591:SF24">
    <property type="entry name" value="2-METHOXY-6-POLYPRENYL-1,4-BENZOQUINOL METHYLASE, MITOCHONDRIAL"/>
    <property type="match status" value="1"/>
</dbReference>
<dbReference type="InterPro" id="IPR041698">
    <property type="entry name" value="Methyltransf_25"/>
</dbReference>
<dbReference type="Gene3D" id="3.40.50.150">
    <property type="entry name" value="Vaccinia Virus protein VP39"/>
    <property type="match status" value="1"/>
</dbReference>
<dbReference type="InterPro" id="IPR029063">
    <property type="entry name" value="SAM-dependent_MTases_sf"/>
</dbReference>
<dbReference type="Proteomes" id="UP000076925">
    <property type="component" value="Unassembled WGS sequence"/>
</dbReference>
<keyword evidence="2" id="KW-0489">Methyltransferase</keyword>
<protein>
    <submittedName>
        <fullName evidence="2">Methyltransferase type 11</fullName>
    </submittedName>
</protein>
<evidence type="ECO:0000313" key="2">
    <source>
        <dbReference type="EMBL" id="KYC39651.1"/>
    </source>
</evidence>
<proteinExistence type="predicted"/>
<dbReference type="PANTHER" id="PTHR43591">
    <property type="entry name" value="METHYLTRANSFERASE"/>
    <property type="match status" value="1"/>
</dbReference>
<dbReference type="STRING" id="128403.WA1_30395"/>
<keyword evidence="2" id="KW-0808">Transferase</keyword>
<name>A0A139X4L3_9CYAN</name>
<dbReference type="SUPFAM" id="SSF53335">
    <property type="entry name" value="S-adenosyl-L-methionine-dependent methyltransferases"/>
    <property type="match status" value="1"/>
</dbReference>
<dbReference type="EMBL" id="ANNX02000033">
    <property type="protein sequence ID" value="KYC39651.1"/>
    <property type="molecule type" value="Genomic_DNA"/>
</dbReference>
<dbReference type="CDD" id="cd02440">
    <property type="entry name" value="AdoMet_MTases"/>
    <property type="match status" value="1"/>
</dbReference>
<gene>
    <name evidence="2" type="ORF">WA1_30395</name>
</gene>
<organism evidence="2 3">
    <name type="scientific">Scytonema hofmannii PCC 7110</name>
    <dbReference type="NCBI Taxonomy" id="128403"/>
    <lineage>
        <taxon>Bacteria</taxon>
        <taxon>Bacillati</taxon>
        <taxon>Cyanobacteriota</taxon>
        <taxon>Cyanophyceae</taxon>
        <taxon>Nostocales</taxon>
        <taxon>Scytonemataceae</taxon>
        <taxon>Scytonema</taxon>
    </lineage>
</organism>
<accession>A0A139X4L3</accession>
<dbReference type="GO" id="GO:0032259">
    <property type="term" value="P:methylation"/>
    <property type="evidence" value="ECO:0007669"/>
    <property type="project" value="UniProtKB-KW"/>
</dbReference>
<evidence type="ECO:0000259" key="1">
    <source>
        <dbReference type="Pfam" id="PF13649"/>
    </source>
</evidence>
<dbReference type="GO" id="GO:0008168">
    <property type="term" value="F:methyltransferase activity"/>
    <property type="evidence" value="ECO:0007669"/>
    <property type="project" value="UniProtKB-KW"/>
</dbReference>
<comment type="caution">
    <text evidence="2">The sequence shown here is derived from an EMBL/GenBank/DDBJ whole genome shotgun (WGS) entry which is preliminary data.</text>
</comment>
<dbReference type="RefSeq" id="WP_017740561.1">
    <property type="nucleotide sequence ID" value="NZ_KQ976354.1"/>
</dbReference>
<dbReference type="AlphaFoldDB" id="A0A139X4L3"/>
<sequence length="228" mass="26184">MNESLTQKIRNDFDRIALHDQQGWDHNNHYHRFLLKQLPNRCQTVLDVGCGTGEFSRLLANRADQVIAIDLSPNMIEVAKERSSQFSNIDFQVADVLKCQFPAEKFDAIVAIATLHHLPVESLLPNLKAALKPSGRLVILDLLEQSNLLDKLSDFVAVPLNWLFQMLLNRHIQQSPEAAAAMREHLRTDKYFTLSQARQIYTHSMRGAKVRKHLFWRYSVIWEKSAAA</sequence>
<dbReference type="OrthoDB" id="529208at2"/>
<keyword evidence="3" id="KW-1185">Reference proteome</keyword>
<reference evidence="2 3" key="1">
    <citation type="journal article" date="2013" name="Genome Biol. Evol.">
        <title>Genomes of Stigonematalean cyanobacteria (subsection V) and the evolution of oxygenic photosynthesis from prokaryotes to plastids.</title>
        <authorList>
            <person name="Dagan T."/>
            <person name="Roettger M."/>
            <person name="Stucken K."/>
            <person name="Landan G."/>
            <person name="Koch R."/>
            <person name="Major P."/>
            <person name="Gould S.B."/>
            <person name="Goremykin V.V."/>
            <person name="Rippka R."/>
            <person name="Tandeau de Marsac N."/>
            <person name="Gugger M."/>
            <person name="Lockhart P.J."/>
            <person name="Allen J.F."/>
            <person name="Brune I."/>
            <person name="Maus I."/>
            <person name="Puhler A."/>
            <person name="Martin W.F."/>
        </authorList>
    </citation>
    <scope>NUCLEOTIDE SEQUENCE [LARGE SCALE GENOMIC DNA]</scope>
    <source>
        <strain evidence="2 3">PCC 7110</strain>
    </source>
</reference>
<feature type="domain" description="Methyltransferase" evidence="1">
    <location>
        <begin position="45"/>
        <end position="135"/>
    </location>
</feature>
<evidence type="ECO:0000313" key="3">
    <source>
        <dbReference type="Proteomes" id="UP000076925"/>
    </source>
</evidence>